<feature type="non-terminal residue" evidence="1">
    <location>
        <position position="1"/>
    </location>
</feature>
<dbReference type="EMBL" id="JH993925">
    <property type="protein sequence ID" value="ELQ75804.1"/>
    <property type="molecule type" value="Genomic_DNA"/>
</dbReference>
<keyword evidence="2" id="KW-1185">Reference proteome</keyword>
<proteinExistence type="predicted"/>
<dbReference type="InParanoid" id="L7JWK5"/>
<evidence type="ECO:0000313" key="1">
    <source>
        <dbReference type="EMBL" id="ELQ75804.1"/>
    </source>
</evidence>
<reference evidence="1 2" key="1">
    <citation type="journal article" date="2012" name="PLoS Pathog.">
        <title>The genome of the obligate intracellular parasite Trachipleistophora hominis: new insights into microsporidian genome dynamics and reductive evolution.</title>
        <authorList>
            <person name="Heinz E."/>
            <person name="Williams T.A."/>
            <person name="Nakjang S."/>
            <person name="Noel C.J."/>
            <person name="Swan D.C."/>
            <person name="Goldberg A.V."/>
            <person name="Harris S.R."/>
            <person name="Weinmaier T."/>
            <person name="Markert S."/>
            <person name="Becher D."/>
            <person name="Bernhardt J."/>
            <person name="Dagan T."/>
            <person name="Hacker C."/>
            <person name="Lucocq J.M."/>
            <person name="Schweder T."/>
            <person name="Rattei T."/>
            <person name="Hall N."/>
            <person name="Hirt R.P."/>
            <person name="Embley T.M."/>
        </authorList>
    </citation>
    <scope>NUCLEOTIDE SEQUENCE [LARGE SCALE GENOMIC DNA]</scope>
</reference>
<accession>L7JWK5</accession>
<dbReference type="VEuPathDB" id="MicrosporidiaDB:THOM_1265"/>
<gene>
    <name evidence="1" type="ORF">THOM_1265</name>
</gene>
<name>L7JWK5_TRAHO</name>
<protein>
    <submittedName>
        <fullName evidence="1">Uncharacterized protein</fullName>
    </submittedName>
</protein>
<dbReference type="HOGENOM" id="CLU_2177191_0_0_1"/>
<sequence length="110" mass="12519">VQRHGQKSNLVKDGFRRRHTLTNDDINDNSDPNKINCVVHDNSELTCEPMPKIHISTRAKNEYNIDVSCPKEGNSISKCSLSVLSPANNDLNIVGFWNGLWYYKWGKFGL</sequence>
<dbReference type="Proteomes" id="UP000011185">
    <property type="component" value="Unassembled WGS sequence"/>
</dbReference>
<evidence type="ECO:0000313" key="2">
    <source>
        <dbReference type="Proteomes" id="UP000011185"/>
    </source>
</evidence>
<dbReference type="AlphaFoldDB" id="L7JWK5"/>
<organism evidence="1 2">
    <name type="scientific">Trachipleistophora hominis</name>
    <name type="common">Microsporidian parasite</name>
    <dbReference type="NCBI Taxonomy" id="72359"/>
    <lineage>
        <taxon>Eukaryota</taxon>
        <taxon>Fungi</taxon>
        <taxon>Fungi incertae sedis</taxon>
        <taxon>Microsporidia</taxon>
        <taxon>Pleistophoridae</taxon>
        <taxon>Trachipleistophora</taxon>
    </lineage>
</organism>